<organism evidence="4 5">
    <name type="scientific">Leminorella richardii</name>
    <dbReference type="NCBI Taxonomy" id="158841"/>
    <lineage>
        <taxon>Bacteria</taxon>
        <taxon>Pseudomonadati</taxon>
        <taxon>Pseudomonadota</taxon>
        <taxon>Gammaproteobacteria</taxon>
        <taxon>Enterobacterales</taxon>
        <taxon>Budviciaceae</taxon>
        <taxon>Leminorella</taxon>
    </lineage>
</organism>
<dbReference type="GO" id="GO:0016788">
    <property type="term" value="F:hydrolase activity, acting on ester bonds"/>
    <property type="evidence" value="ECO:0007669"/>
    <property type="project" value="UniProtKB-ARBA"/>
</dbReference>
<dbReference type="RefSeq" id="WP_111741138.1">
    <property type="nucleotide sequence ID" value="NZ_LR698987.1"/>
</dbReference>
<keyword evidence="4" id="KW-0378">Hydrolase</keyword>
<protein>
    <submittedName>
        <fullName evidence="4">GDSL-like Lipase/Acylhydrolase</fullName>
    </submittedName>
</protein>
<dbReference type="AlphaFoldDB" id="A0A2X4V3T4"/>
<feature type="domain" description="Peptidoglycan O-acetylesterase N-terminal" evidence="3">
    <location>
        <begin position="99"/>
        <end position="201"/>
    </location>
</feature>
<dbReference type="InterPro" id="IPR013830">
    <property type="entry name" value="SGNH_hydro"/>
</dbReference>
<evidence type="ECO:0000256" key="1">
    <source>
        <dbReference type="SAM" id="SignalP"/>
    </source>
</evidence>
<evidence type="ECO:0000259" key="3">
    <source>
        <dbReference type="Pfam" id="PF22753"/>
    </source>
</evidence>
<dbReference type="KEGG" id="lri:NCTC12151_02743"/>
<evidence type="ECO:0000313" key="5">
    <source>
        <dbReference type="Proteomes" id="UP000249005"/>
    </source>
</evidence>
<evidence type="ECO:0000259" key="2">
    <source>
        <dbReference type="Pfam" id="PF13472"/>
    </source>
</evidence>
<reference evidence="4 5" key="1">
    <citation type="submission" date="2018-06" db="EMBL/GenBank/DDBJ databases">
        <authorList>
            <consortium name="Pathogen Informatics"/>
            <person name="Doyle S."/>
        </authorList>
    </citation>
    <scope>NUCLEOTIDE SEQUENCE [LARGE SCALE GENOMIC DNA]</scope>
    <source>
        <strain evidence="4 5">NCTC12151</strain>
    </source>
</reference>
<dbReference type="InterPro" id="IPR036514">
    <property type="entry name" value="SGNH_hydro_sf"/>
</dbReference>
<gene>
    <name evidence="4" type="ORF">NCTC12151_02743</name>
</gene>
<dbReference type="EMBL" id="LS483470">
    <property type="protein sequence ID" value="SQI42838.1"/>
    <property type="molecule type" value="Genomic_DNA"/>
</dbReference>
<accession>A0A2X4V3T4</accession>
<dbReference type="Pfam" id="PF22753">
    <property type="entry name" value="Ape1_N"/>
    <property type="match status" value="1"/>
</dbReference>
<evidence type="ECO:0000313" key="4">
    <source>
        <dbReference type="EMBL" id="SQI42838.1"/>
    </source>
</evidence>
<feature type="domain" description="SGNH hydrolase-type esterase" evidence="2">
    <location>
        <begin position="235"/>
        <end position="385"/>
    </location>
</feature>
<dbReference type="PANTHER" id="PTHR30383:SF29">
    <property type="entry name" value="SGNH HYDROLASE-TYPE ESTERASE DOMAIN-CONTAINING PROTEIN"/>
    <property type="match status" value="1"/>
</dbReference>
<dbReference type="PROSITE" id="PS51257">
    <property type="entry name" value="PROKAR_LIPOPROTEIN"/>
    <property type="match status" value="1"/>
</dbReference>
<dbReference type="OrthoDB" id="7985403at2"/>
<dbReference type="Gene3D" id="3.40.50.1110">
    <property type="entry name" value="SGNH hydrolase"/>
    <property type="match status" value="1"/>
</dbReference>
<feature type="signal peptide" evidence="1">
    <location>
        <begin position="1"/>
        <end position="23"/>
    </location>
</feature>
<dbReference type="Proteomes" id="UP000249005">
    <property type="component" value="Chromosome 1"/>
</dbReference>
<sequence>MNARQLKILLPAASLLCALSLVSCHTTQEGDTQTKKKTDGIHYGQLTNYGEKRIANLANRLTNARSQSVHIVQLGDSHTAADFFSGQLRARLQQRFGDGGPGFVSPLAVPGQRHGLVGFNQEKKAWQLYTSRKDARGDFPIGGLIASPDAEQAHVTLRLYSKDTSPYLVSALYRASGDTSLAFGGRTLSLTDTHGQWTFSPTTQLTFPTEIAASRQGNLALGGWLIQAPQPGVMLTPLGINGATLTMVDKWQPQWIDTLVELKPDMVILAYGTNEAFNDTLDLAQYQSQLEQKISTIRQALPNAAVLLVGPSDSIKNRKGESCQDMQPTRLSGVIEAQKAAAQSQRALFWDWRAFMGGECAVTRWADAGDARPDGVHLSQNGYKRSADGLFEQLMDLLGR</sequence>
<dbReference type="InterPro" id="IPR055041">
    <property type="entry name" value="Ape1_N"/>
</dbReference>
<dbReference type="Pfam" id="PF13472">
    <property type="entry name" value="Lipase_GDSL_2"/>
    <property type="match status" value="1"/>
</dbReference>
<dbReference type="Gene3D" id="2.60.120.1360">
    <property type="match status" value="1"/>
</dbReference>
<dbReference type="CDD" id="cd01825">
    <property type="entry name" value="SGNH_hydrolase_peri1"/>
    <property type="match status" value="1"/>
</dbReference>
<keyword evidence="5" id="KW-1185">Reference proteome</keyword>
<keyword evidence="1" id="KW-0732">Signal</keyword>
<feature type="chain" id="PRO_5016127949" evidence="1">
    <location>
        <begin position="24"/>
        <end position="400"/>
    </location>
</feature>
<proteinExistence type="predicted"/>
<dbReference type="InterPro" id="IPR051532">
    <property type="entry name" value="Ester_Hydrolysis_Enzymes"/>
</dbReference>
<name>A0A2X4V3T4_9GAMM</name>
<dbReference type="SUPFAM" id="SSF52266">
    <property type="entry name" value="SGNH hydrolase"/>
    <property type="match status" value="1"/>
</dbReference>
<dbReference type="PANTHER" id="PTHR30383">
    <property type="entry name" value="THIOESTERASE 1/PROTEASE 1/LYSOPHOSPHOLIPASE L1"/>
    <property type="match status" value="1"/>
</dbReference>